<evidence type="ECO:0000313" key="2">
    <source>
        <dbReference type="Proteomes" id="UP001246244"/>
    </source>
</evidence>
<evidence type="ECO:0000313" key="1">
    <source>
        <dbReference type="EMBL" id="MDR7666467.1"/>
    </source>
</evidence>
<dbReference type="RefSeq" id="WP_310576495.1">
    <property type="nucleotide sequence ID" value="NZ_JAVKPK010000051.1"/>
</dbReference>
<sequence>MKYIYQDSTELPVQRDFIEDLKTFLDITSRVIPLENSIIEIKCKHKEALNELNSRIDGMNNFEEKLDILLRKLVNEIDVEDVIPCANAILQTCSENLGKKKEVLEAEYTKVENGTSHEYKKFEGRILEALTRFLISGVYGAEKRFELFSTTGSISGEMEGWVSGLQYHYRLGFTEEALTVEKLLGNLSLPGWTRTGILRKEEKIKMQDLSEFLVSFLEYDTQKSIRITLENKKANRKFRIEGGEHRYFVYEDDREITADKELEAFIDMENLAGIPEKVQAYFKTNIRIYTLSKVLLDEEDAVSTNQIFDCLKVIAEQYGVIVQECLAKGHNKEEITIKIEEADGTRTEKYITRAEIYTQLAEVGSEGIEIAGILGVDNKIQIKDRKYLIV</sequence>
<comment type="caution">
    <text evidence="1">The sequence shown here is derived from an EMBL/GenBank/DDBJ whole genome shotgun (WGS) entry which is preliminary data.</text>
</comment>
<dbReference type="EMBL" id="JAVKPK010000051">
    <property type="protein sequence ID" value="MDR7666467.1"/>
    <property type="molecule type" value="Genomic_DNA"/>
</dbReference>
<dbReference type="Proteomes" id="UP001246244">
    <property type="component" value="Unassembled WGS sequence"/>
</dbReference>
<keyword evidence="2" id="KW-1185">Reference proteome</keyword>
<proteinExistence type="predicted"/>
<accession>A0ABU2D3E8</accession>
<protein>
    <submittedName>
        <fullName evidence="1">Chromosome segregation ATPase</fullName>
    </submittedName>
</protein>
<organism evidence="1 2">
    <name type="scientific">Methanosarcina baikalica</name>
    <dbReference type="NCBI Taxonomy" id="3073890"/>
    <lineage>
        <taxon>Archaea</taxon>
        <taxon>Methanobacteriati</taxon>
        <taxon>Methanobacteriota</taxon>
        <taxon>Stenosarchaea group</taxon>
        <taxon>Methanomicrobia</taxon>
        <taxon>Methanosarcinales</taxon>
        <taxon>Methanosarcinaceae</taxon>
        <taxon>Methanosarcina</taxon>
    </lineage>
</organism>
<gene>
    <name evidence="1" type="ORF">RG963_11880</name>
</gene>
<name>A0ABU2D3E8_9EURY</name>
<reference evidence="2" key="1">
    <citation type="submission" date="2023-07" db="EMBL/GenBank/DDBJ databases">
        <title>Whole-genome sequencing of a new Methanosarcina sp. Z-7115.</title>
        <authorList>
            <person name="Zhilina T.N."/>
            <person name="Merkel A.Y."/>
        </authorList>
    </citation>
    <scope>NUCLEOTIDE SEQUENCE [LARGE SCALE GENOMIC DNA]</scope>
    <source>
        <strain evidence="2">Z-7115</strain>
    </source>
</reference>